<dbReference type="PANTHER" id="PTHR45947:SF3">
    <property type="entry name" value="SULFOQUINOVOSYL TRANSFERASE SQD2"/>
    <property type="match status" value="1"/>
</dbReference>
<dbReference type="Proteomes" id="UP000262832">
    <property type="component" value="Chromosome I"/>
</dbReference>
<dbReference type="EMBL" id="CP032093">
    <property type="protein sequence ID" value="AXY02112.1"/>
    <property type="molecule type" value="Genomic_DNA"/>
</dbReference>
<keyword evidence="3" id="KW-1185">Reference proteome</keyword>
<dbReference type="SUPFAM" id="SSF53756">
    <property type="entry name" value="UDP-Glycosyltransferase/glycogen phosphorylase"/>
    <property type="match status" value="1"/>
</dbReference>
<evidence type="ECO:0000313" key="3">
    <source>
        <dbReference type="Proteomes" id="UP000262832"/>
    </source>
</evidence>
<dbReference type="Gene3D" id="3.40.50.2000">
    <property type="entry name" value="Glycogen Phosphorylase B"/>
    <property type="match status" value="2"/>
</dbReference>
<protein>
    <submittedName>
        <fullName evidence="2">Glycosyltransferase</fullName>
    </submittedName>
</protein>
<reference evidence="2 3" key="1">
    <citation type="submission" date="2018-08" db="EMBL/GenBank/DDBJ databases">
        <title>Genomic taxonomy of the Vibrionaceae family.</title>
        <authorList>
            <person name="Gomez-Gil B."/>
            <person name="Tanaka M."/>
            <person name="Sawabe T."/>
            <person name="Enciso-Ibarra K."/>
        </authorList>
    </citation>
    <scope>NUCLEOTIDE SEQUENCE [LARGE SCALE GENOMIC DNA]</scope>
    <source>
        <strain evidence="2 3">CAIM 1831</strain>
    </source>
</reference>
<feature type="domain" description="Glycosyl transferase family 1" evidence="1">
    <location>
        <begin position="48"/>
        <end position="198"/>
    </location>
</feature>
<proteinExistence type="predicted"/>
<organism evidence="2 3">
    <name type="scientific">Vibrio alfacsensis</name>
    <dbReference type="NCBI Taxonomy" id="1074311"/>
    <lineage>
        <taxon>Bacteria</taxon>
        <taxon>Pseudomonadati</taxon>
        <taxon>Pseudomonadota</taxon>
        <taxon>Gammaproteobacteria</taxon>
        <taxon>Vibrionales</taxon>
        <taxon>Vibrionaceae</taxon>
        <taxon>Vibrio</taxon>
    </lineage>
</organism>
<dbReference type="InterPro" id="IPR050194">
    <property type="entry name" value="Glycosyltransferase_grp1"/>
</dbReference>
<gene>
    <name evidence="2" type="ORF">D1115_14120</name>
</gene>
<accession>A0ABM6YWI1</accession>
<dbReference type="InterPro" id="IPR001296">
    <property type="entry name" value="Glyco_trans_1"/>
</dbReference>
<dbReference type="RefSeq" id="WP_128811903.1">
    <property type="nucleotide sequence ID" value="NZ_CP032093.1"/>
</dbReference>
<sequence length="242" mass="26899">MYIVGVSNWITNRSKSSQLLSRYEHFTVGNPIDTSKYIVDSSIYNKNKNKNKIILFIAIGADDDKNKGFSDVIFVAENISEQVELKIVGSGRVGKEKIGNANVEYMGYLGDASAIIAEYNRADCVIIPSKQESFGQVASESLSCGTPVVCYNTSGLKDIVLHGVNGYLANDFDRKDLLQGVLEVLSGKFIEKEKCRETITKNFSYEKYQVNTRIYTIMSSAESSKSYLVLLIFASLSCHNVF</sequence>
<dbReference type="Pfam" id="PF00534">
    <property type="entry name" value="Glycos_transf_1"/>
    <property type="match status" value="1"/>
</dbReference>
<name>A0ABM6YWI1_9VIBR</name>
<dbReference type="PANTHER" id="PTHR45947">
    <property type="entry name" value="SULFOQUINOVOSYL TRANSFERASE SQD2"/>
    <property type="match status" value="1"/>
</dbReference>
<evidence type="ECO:0000259" key="1">
    <source>
        <dbReference type="Pfam" id="PF00534"/>
    </source>
</evidence>
<evidence type="ECO:0000313" key="2">
    <source>
        <dbReference type="EMBL" id="AXY02112.1"/>
    </source>
</evidence>